<evidence type="ECO:0000256" key="9">
    <source>
        <dbReference type="SAM" id="Phobius"/>
    </source>
</evidence>
<dbReference type="GO" id="GO:0003954">
    <property type="term" value="F:NADH dehydrogenase activity"/>
    <property type="evidence" value="ECO:0007669"/>
    <property type="project" value="TreeGrafter"/>
</dbReference>
<feature type="transmembrane region" description="Helical" evidence="9">
    <location>
        <begin position="240"/>
        <end position="260"/>
    </location>
</feature>
<feature type="transmembrane region" description="Helical" evidence="9">
    <location>
        <begin position="94"/>
        <end position="117"/>
    </location>
</feature>
<dbReference type="AlphaFoldDB" id="A0A1J0MRP5"/>
<feature type="transmembrane region" description="Helical" evidence="9">
    <location>
        <begin position="210"/>
        <end position="234"/>
    </location>
</feature>
<protein>
    <recommendedName>
        <fullName evidence="3 8">NADH-ubiquinone oxidoreductase chain 1</fullName>
        <ecNumber evidence="8">7.1.1.2</ecNumber>
    </recommendedName>
</protein>
<sequence>MLVILCVLLGVAYLTLLERKILSYMQLRKGPNKVGIMGLVQPLGDAVKLFLKQLIIPLWGNKWPFMISALLGLSIGLALWGVMPSFYQVNFKSVSFMIFICISSLNVYITMGAGWASNSMYSFLGALRASAQTISYEVCLVLILFFPLFINQSFSLESFLEAYPFLILMPLLGASWFVTSLAETNRAPFDFAEGESELVSGFNVEYGGGLFALLFLGEYTVIFFLSLFGTLLFLGPSFSFFLVLGTFMLCFLFLFIRGIYPRQRYDLLMNICWKNLLPFSMGVLSLSCLLFYI</sequence>
<evidence type="ECO:0000256" key="2">
    <source>
        <dbReference type="ARBA" id="ARBA00010535"/>
    </source>
</evidence>
<feature type="transmembrane region" description="Helical" evidence="9">
    <location>
        <begin position="162"/>
        <end position="182"/>
    </location>
</feature>
<dbReference type="PROSITE" id="PS00668">
    <property type="entry name" value="COMPLEX1_ND1_2"/>
    <property type="match status" value="1"/>
</dbReference>
<evidence type="ECO:0000256" key="3">
    <source>
        <dbReference type="ARBA" id="ARBA00021009"/>
    </source>
</evidence>
<dbReference type="RefSeq" id="YP_009326379.1">
    <property type="nucleotide sequence ID" value="NC_032036.1"/>
</dbReference>
<comment type="similarity">
    <text evidence="2 7">Belongs to the complex I subunit 1 family.</text>
</comment>
<comment type="subcellular location">
    <subcellularLocation>
        <location evidence="1">Membrane</location>
        <topology evidence="1">Multi-pass membrane protein</topology>
    </subcellularLocation>
    <subcellularLocation>
        <location evidence="7">Mitochondrion inner membrane</location>
        <topology evidence="7">Multi-pass membrane protein</topology>
    </subcellularLocation>
</comment>
<feature type="transmembrane region" description="Helical" evidence="9">
    <location>
        <begin position="129"/>
        <end position="150"/>
    </location>
</feature>
<gene>
    <name evidence="10" type="primary">ND1</name>
</gene>
<comment type="catalytic activity">
    <reaction evidence="8">
        <text>a ubiquinone + NADH + 5 H(+)(in) = a ubiquinol + NAD(+) + 4 H(+)(out)</text>
        <dbReference type="Rhea" id="RHEA:29091"/>
        <dbReference type="Rhea" id="RHEA-COMP:9565"/>
        <dbReference type="Rhea" id="RHEA-COMP:9566"/>
        <dbReference type="ChEBI" id="CHEBI:15378"/>
        <dbReference type="ChEBI" id="CHEBI:16389"/>
        <dbReference type="ChEBI" id="CHEBI:17976"/>
        <dbReference type="ChEBI" id="CHEBI:57540"/>
        <dbReference type="ChEBI" id="CHEBI:57945"/>
        <dbReference type="EC" id="7.1.1.2"/>
    </reaction>
</comment>
<name>A0A1J0MRP5_9EUPU</name>
<evidence type="ECO:0000256" key="1">
    <source>
        <dbReference type="ARBA" id="ARBA00004141"/>
    </source>
</evidence>
<dbReference type="EC" id="7.1.1.2" evidence="8"/>
<organism evidence="10">
    <name type="scientific">Polygyra cereolus</name>
    <dbReference type="NCBI Taxonomy" id="339438"/>
    <lineage>
        <taxon>Eukaryota</taxon>
        <taxon>Metazoa</taxon>
        <taxon>Spiralia</taxon>
        <taxon>Lophotrochozoa</taxon>
        <taxon>Mollusca</taxon>
        <taxon>Gastropoda</taxon>
        <taxon>Heterobranchia</taxon>
        <taxon>Euthyneura</taxon>
        <taxon>Panpulmonata</taxon>
        <taxon>Eupulmonata</taxon>
        <taxon>Stylommatophora</taxon>
        <taxon>Helicina</taxon>
        <taxon>Helicoidea</taxon>
        <taxon>Polygyridae</taxon>
        <taxon>Polygyra</taxon>
    </lineage>
</organism>
<keyword evidence="8" id="KW-0830">Ubiquinone</keyword>
<dbReference type="PANTHER" id="PTHR11432:SF3">
    <property type="entry name" value="NADH-UBIQUINONE OXIDOREDUCTASE CHAIN 1"/>
    <property type="match status" value="1"/>
</dbReference>
<dbReference type="CTD" id="4535"/>
<dbReference type="GO" id="GO:0008137">
    <property type="term" value="F:NADH dehydrogenase (ubiquinone) activity"/>
    <property type="evidence" value="ECO:0007669"/>
    <property type="project" value="UniProtKB-EC"/>
</dbReference>
<keyword evidence="5 9" id="KW-1133">Transmembrane helix</keyword>
<dbReference type="InterPro" id="IPR001694">
    <property type="entry name" value="NADH_UbQ_OxRdtase_su1/FPO"/>
</dbReference>
<keyword evidence="8 10" id="KW-0496">Mitochondrion</keyword>
<feature type="transmembrane region" description="Helical" evidence="9">
    <location>
        <begin position="272"/>
        <end position="292"/>
    </location>
</feature>
<feature type="transmembrane region" description="Helical" evidence="9">
    <location>
        <begin position="63"/>
        <end position="82"/>
    </location>
</feature>
<dbReference type="PROSITE" id="PS00667">
    <property type="entry name" value="COMPLEX1_ND1_1"/>
    <property type="match status" value="1"/>
</dbReference>
<evidence type="ECO:0000256" key="8">
    <source>
        <dbReference type="RuleBase" id="RU000473"/>
    </source>
</evidence>
<proteinExistence type="inferred from homology"/>
<evidence type="ECO:0000256" key="4">
    <source>
        <dbReference type="ARBA" id="ARBA00022692"/>
    </source>
</evidence>
<geneLocation type="mitochondrion" evidence="10"/>
<dbReference type="GeneID" id="30511230"/>
<dbReference type="PANTHER" id="PTHR11432">
    <property type="entry name" value="NADH DEHYDROGENASE SUBUNIT 1"/>
    <property type="match status" value="1"/>
</dbReference>
<dbReference type="InterPro" id="IPR018086">
    <property type="entry name" value="NADH_UbQ_OxRdtase_su1_CS"/>
</dbReference>
<keyword evidence="7" id="KW-0520">NAD</keyword>
<accession>A0A1J0MRP5</accession>
<evidence type="ECO:0000256" key="7">
    <source>
        <dbReference type="RuleBase" id="RU000471"/>
    </source>
</evidence>
<evidence type="ECO:0000313" key="10">
    <source>
        <dbReference type="EMBL" id="APD28054.1"/>
    </source>
</evidence>
<dbReference type="Pfam" id="PF00146">
    <property type="entry name" value="NADHdh"/>
    <property type="match status" value="1"/>
</dbReference>
<keyword evidence="6 9" id="KW-0472">Membrane</keyword>
<reference evidence="10" key="1">
    <citation type="journal article" date="2016" name="Zookeys">
        <title>Two complete mitochondrial genomes from Praticolella mexicana Perez, 2011 (Polygyridae) and gene order evolution in Helicoidea (Mollusca, Gastropoda).</title>
        <authorList>
            <person name="Minton R.L."/>
            <person name="Cruz M.A."/>
            <person name="Farman M.L."/>
            <person name="Perez K.E."/>
        </authorList>
    </citation>
    <scope>NUCLEOTIDE SEQUENCE</scope>
</reference>
<evidence type="ECO:0000256" key="6">
    <source>
        <dbReference type="ARBA" id="ARBA00023136"/>
    </source>
</evidence>
<dbReference type="EMBL" id="KX278421">
    <property type="protein sequence ID" value="APD28054.1"/>
    <property type="molecule type" value="Genomic_DNA"/>
</dbReference>
<dbReference type="GO" id="GO:0009060">
    <property type="term" value="P:aerobic respiration"/>
    <property type="evidence" value="ECO:0007669"/>
    <property type="project" value="TreeGrafter"/>
</dbReference>
<dbReference type="GO" id="GO:0005743">
    <property type="term" value="C:mitochondrial inner membrane"/>
    <property type="evidence" value="ECO:0007669"/>
    <property type="project" value="UniProtKB-SubCell"/>
</dbReference>
<evidence type="ECO:0000256" key="5">
    <source>
        <dbReference type="ARBA" id="ARBA00022989"/>
    </source>
</evidence>
<keyword evidence="4 7" id="KW-0812">Transmembrane</keyword>